<protein>
    <submittedName>
        <fullName evidence="2">Uncharacterized protein</fullName>
    </submittedName>
</protein>
<keyword evidence="3" id="KW-1185">Reference proteome</keyword>
<organism evidence="3">
    <name type="scientific">Caenorhabditis brenneri</name>
    <name type="common">Nematode worm</name>
    <dbReference type="NCBI Taxonomy" id="135651"/>
    <lineage>
        <taxon>Eukaryota</taxon>
        <taxon>Metazoa</taxon>
        <taxon>Ecdysozoa</taxon>
        <taxon>Nematoda</taxon>
        <taxon>Chromadorea</taxon>
        <taxon>Rhabditida</taxon>
        <taxon>Rhabditina</taxon>
        <taxon>Rhabditomorpha</taxon>
        <taxon>Rhabditoidea</taxon>
        <taxon>Rhabditidae</taxon>
        <taxon>Peloderinae</taxon>
        <taxon>Caenorhabditis</taxon>
    </lineage>
</organism>
<evidence type="ECO:0000256" key="1">
    <source>
        <dbReference type="SAM" id="MobiDB-lite"/>
    </source>
</evidence>
<dbReference type="eggNOG" id="ENOG502THMH">
    <property type="taxonomic scope" value="Eukaryota"/>
</dbReference>
<evidence type="ECO:0000313" key="2">
    <source>
        <dbReference type="EMBL" id="EGT59159.1"/>
    </source>
</evidence>
<feature type="compositionally biased region" description="Low complexity" evidence="1">
    <location>
        <begin position="220"/>
        <end position="230"/>
    </location>
</feature>
<dbReference type="OrthoDB" id="5870372at2759"/>
<dbReference type="OMA" id="METHRYI"/>
<dbReference type="AlphaFoldDB" id="G0NF95"/>
<dbReference type="EMBL" id="GL379875">
    <property type="protein sequence ID" value="EGT59159.1"/>
    <property type="molecule type" value="Genomic_DNA"/>
</dbReference>
<evidence type="ECO:0000313" key="3">
    <source>
        <dbReference type="Proteomes" id="UP000008068"/>
    </source>
</evidence>
<gene>
    <name evidence="2" type="ORF">CAEBREN_22296</name>
</gene>
<dbReference type="Gene3D" id="2.40.50.140">
    <property type="entry name" value="Nucleic acid-binding proteins"/>
    <property type="match status" value="1"/>
</dbReference>
<name>G0NF95_CAEBE</name>
<dbReference type="STRING" id="135651.G0NF95"/>
<feature type="region of interest" description="Disordered" evidence="1">
    <location>
        <begin position="183"/>
        <end position="230"/>
    </location>
</feature>
<proteinExistence type="predicted"/>
<dbReference type="InterPro" id="IPR012340">
    <property type="entry name" value="NA-bd_OB-fold"/>
</dbReference>
<accession>G0NF95</accession>
<sequence>MSGSQRRQYIPEHAVPVPLSLVANATTERVEFGKVELVRVQVMGIVHSVDLHNAYADIIILEKDGDECLLCRKVFDPNFSPERAQELVPGHMVEVYGKIRLLEDKTPYLNVFTFLPVSVPQFEAFQTMNTPALPGGTHCKYPERKGLSKKLGNLHRFPMQFLEQSSSVENNGGQWPPEIEQLAAGMPINKSRKRRREESDEEEEEKYEKKEDYYEEGEGAAEMAEGGEAV</sequence>
<dbReference type="Proteomes" id="UP000008068">
    <property type="component" value="Unassembled WGS sequence"/>
</dbReference>
<reference evidence="3" key="1">
    <citation type="submission" date="2011-07" db="EMBL/GenBank/DDBJ databases">
        <authorList>
            <consortium name="Caenorhabditis brenneri Sequencing and Analysis Consortium"/>
            <person name="Wilson R.K."/>
        </authorList>
    </citation>
    <scope>NUCLEOTIDE SEQUENCE [LARGE SCALE GENOMIC DNA]</scope>
    <source>
        <strain evidence="3">PB2801</strain>
    </source>
</reference>
<dbReference type="HOGENOM" id="CLU_058294_0_0_1"/>
<dbReference type="InParanoid" id="G0NF95"/>
<dbReference type="SUPFAM" id="SSF50249">
    <property type="entry name" value="Nucleic acid-binding proteins"/>
    <property type="match status" value="1"/>
</dbReference>